<keyword evidence="1" id="KW-1133">Transmembrane helix</keyword>
<dbReference type="EMBL" id="CP003281">
    <property type="protein sequence ID" value="AFL84024.1"/>
    <property type="molecule type" value="Genomic_DNA"/>
</dbReference>
<reference evidence="3" key="1">
    <citation type="submission" date="2012-06" db="EMBL/GenBank/DDBJ databases">
        <title>The complete genome of Belliella baltica DSM 15883.</title>
        <authorList>
            <person name="Lucas S."/>
            <person name="Copeland A."/>
            <person name="Lapidus A."/>
            <person name="Goodwin L."/>
            <person name="Pitluck S."/>
            <person name="Peters L."/>
            <person name="Mikhailova N."/>
            <person name="Davenport K."/>
            <person name="Kyrpides N."/>
            <person name="Mavromatis K."/>
            <person name="Pagani I."/>
            <person name="Ivanova N."/>
            <person name="Ovchinnikova G."/>
            <person name="Zeytun A."/>
            <person name="Detter J.C."/>
            <person name="Han C."/>
            <person name="Land M."/>
            <person name="Hauser L."/>
            <person name="Markowitz V."/>
            <person name="Cheng J.-F."/>
            <person name="Hugenholtz P."/>
            <person name="Woyke T."/>
            <person name="Wu D."/>
            <person name="Tindall B."/>
            <person name="Pomrenke H."/>
            <person name="Brambilla E."/>
            <person name="Klenk H.-P."/>
            <person name="Eisen J.A."/>
        </authorList>
    </citation>
    <scope>NUCLEOTIDE SEQUENCE [LARGE SCALE GENOMIC DNA]</scope>
    <source>
        <strain evidence="3">DSM 15883 / CIP 108006 / LMG 21964 / BA134</strain>
    </source>
</reference>
<keyword evidence="1" id="KW-0472">Membrane</keyword>
<dbReference type="STRING" id="866536.Belba_1403"/>
<dbReference type="Proteomes" id="UP000006050">
    <property type="component" value="Chromosome"/>
</dbReference>
<proteinExistence type="predicted"/>
<dbReference type="eggNOG" id="COG1413">
    <property type="taxonomic scope" value="Bacteria"/>
</dbReference>
<keyword evidence="3" id="KW-1185">Reference proteome</keyword>
<dbReference type="AlphaFoldDB" id="I3Z456"/>
<evidence type="ECO:0000313" key="3">
    <source>
        <dbReference type="Proteomes" id="UP000006050"/>
    </source>
</evidence>
<dbReference type="RefSeq" id="WP_014772018.1">
    <property type="nucleotide sequence ID" value="NC_018010.1"/>
</dbReference>
<gene>
    <name evidence="2" type="ordered locus">Belba_1403</name>
</gene>
<dbReference type="HOGENOM" id="CLU_127595_0_0_10"/>
<keyword evidence="1" id="KW-0812">Transmembrane</keyword>
<dbReference type="KEGG" id="bbd:Belba_1403"/>
<sequence length="141" mass="16237">MKEQIEILLDKYWEGETSLEEEKMLRQLLATSEGFESEKAFFLGVEEIAALEEAPFSLQKKNPWIANWMSIAAGIVLFLVSGLAIYQYEKEKAERAAYQEVMQAFALINTQLEKGTKSMQVMGEFKHLNTTQELFETKEEN</sequence>
<name>I3Z456_BELBD</name>
<protein>
    <submittedName>
        <fullName evidence="2">Uncharacterized protein</fullName>
    </submittedName>
</protein>
<feature type="transmembrane region" description="Helical" evidence="1">
    <location>
        <begin position="65"/>
        <end position="86"/>
    </location>
</feature>
<dbReference type="PATRIC" id="fig|866536.3.peg.1453"/>
<dbReference type="OrthoDB" id="840371at2"/>
<evidence type="ECO:0000256" key="1">
    <source>
        <dbReference type="SAM" id="Phobius"/>
    </source>
</evidence>
<accession>I3Z456</accession>
<organism evidence="2 3">
    <name type="scientific">Belliella baltica (strain DSM 15883 / CIP 108006 / LMG 21964 / BA134)</name>
    <dbReference type="NCBI Taxonomy" id="866536"/>
    <lineage>
        <taxon>Bacteria</taxon>
        <taxon>Pseudomonadati</taxon>
        <taxon>Bacteroidota</taxon>
        <taxon>Cytophagia</taxon>
        <taxon>Cytophagales</taxon>
        <taxon>Cyclobacteriaceae</taxon>
        <taxon>Belliella</taxon>
    </lineage>
</organism>
<evidence type="ECO:0000313" key="2">
    <source>
        <dbReference type="EMBL" id="AFL84024.1"/>
    </source>
</evidence>